<dbReference type="EMBL" id="CP021106">
    <property type="protein sequence ID" value="ARO88362.1"/>
    <property type="molecule type" value="Genomic_DNA"/>
</dbReference>
<gene>
    <name evidence="2" type="ORF">EBAPG3_011575</name>
</gene>
<accession>A0A1W6SRE8</accession>
<evidence type="ECO:0000313" key="3">
    <source>
        <dbReference type="Proteomes" id="UP000012179"/>
    </source>
</evidence>
<evidence type="ECO:0000313" key="2">
    <source>
        <dbReference type="EMBL" id="ARO88362.1"/>
    </source>
</evidence>
<evidence type="ECO:0000259" key="1">
    <source>
        <dbReference type="Pfam" id="PF02371"/>
    </source>
</evidence>
<keyword evidence="3" id="KW-1185">Reference proteome</keyword>
<dbReference type="OrthoDB" id="6637920at2"/>
<dbReference type="GO" id="GO:0003677">
    <property type="term" value="F:DNA binding"/>
    <property type="evidence" value="ECO:0007669"/>
    <property type="project" value="InterPro"/>
</dbReference>
<organism evidence="2 3">
    <name type="scientific">Nitrosospira lacus</name>
    <dbReference type="NCBI Taxonomy" id="1288494"/>
    <lineage>
        <taxon>Bacteria</taxon>
        <taxon>Pseudomonadati</taxon>
        <taxon>Pseudomonadota</taxon>
        <taxon>Betaproteobacteria</taxon>
        <taxon>Nitrosomonadales</taxon>
        <taxon>Nitrosomonadaceae</taxon>
        <taxon>Nitrosospira</taxon>
    </lineage>
</organism>
<proteinExistence type="predicted"/>
<dbReference type="AlphaFoldDB" id="A0A1W6SRE8"/>
<protein>
    <recommendedName>
        <fullName evidence="1">Transposase IS116/IS110/IS902 C-terminal domain-containing protein</fullName>
    </recommendedName>
</protein>
<dbReference type="KEGG" id="nlc:EBAPG3_011575"/>
<dbReference type="eggNOG" id="COG3547">
    <property type="taxonomic scope" value="Bacteria"/>
</dbReference>
<dbReference type="Pfam" id="PF02371">
    <property type="entry name" value="Transposase_20"/>
    <property type="match status" value="1"/>
</dbReference>
<feature type="domain" description="Transposase IS116/IS110/IS902 C-terminal" evidence="1">
    <location>
        <begin position="38"/>
        <end position="103"/>
    </location>
</feature>
<reference evidence="2 3" key="1">
    <citation type="journal article" date="2015" name="Int. J. Syst. Evol. Microbiol.">
        <title>Nitrosospira lacus sp. nov., a psychrotolerant, ammonia-oxidizing bacterium from sandy lake sediment.</title>
        <authorList>
            <person name="Urakawa H."/>
            <person name="Garcia J.C."/>
            <person name="Nielsen J.L."/>
            <person name="Le V.Q."/>
            <person name="Kozlowski J.A."/>
            <person name="Stein L.Y."/>
            <person name="Lim C.K."/>
            <person name="Pommerening-Roser A."/>
            <person name="Martens-Habbena W."/>
            <person name="Stahl D.A."/>
            <person name="Klotz M.G."/>
        </authorList>
    </citation>
    <scope>NUCLEOTIDE SEQUENCE [LARGE SCALE GENOMIC DNA]</scope>
    <source>
        <strain evidence="2 3">APG3</strain>
    </source>
</reference>
<dbReference type="GO" id="GO:0004803">
    <property type="term" value="F:transposase activity"/>
    <property type="evidence" value="ECO:0007669"/>
    <property type="project" value="InterPro"/>
</dbReference>
<dbReference type="InterPro" id="IPR003346">
    <property type="entry name" value="Transposase_20"/>
</dbReference>
<dbReference type="GO" id="GO:0006313">
    <property type="term" value="P:DNA transposition"/>
    <property type="evidence" value="ECO:0007669"/>
    <property type="project" value="InterPro"/>
</dbReference>
<sequence length="160" mass="18145">MPLSRRIVYWRLVLVKQIRITLQAIHRFDQGLPDYVLFNNLPGAGQVLAPRLLAAFGEQRERYATADELQMYSGIAPVLERSSQKSWVHWRLRCPKFVRQRLLNGLRKPLINLFGQALFTSSSGEKAALIKLPCAHWHSNGFGSFSVAGKIAHLMMNSST</sequence>
<name>A0A1W6SRE8_9PROT</name>
<dbReference type="Proteomes" id="UP000012179">
    <property type="component" value="Chromosome"/>
</dbReference>